<gene>
    <name evidence="1" type="ORF">BP422_21500</name>
</gene>
<reference evidence="1 2" key="1">
    <citation type="submission" date="2016-11" db="EMBL/GenBank/DDBJ databases">
        <authorList>
            <person name="Jaros S."/>
            <person name="Januszkiewicz K."/>
            <person name="Wedrychowicz H."/>
        </authorList>
    </citation>
    <scope>NUCLEOTIDE SEQUENCE [LARGE SCALE GENOMIC DNA]</scope>
    <source>
        <strain evidence="1 2">NF2</strain>
    </source>
</reference>
<dbReference type="AlphaFoldDB" id="A0A220MMX9"/>
<proteinExistence type="predicted"/>
<evidence type="ECO:0000313" key="2">
    <source>
        <dbReference type="Proteomes" id="UP000197781"/>
    </source>
</evidence>
<name>A0A220MMX9_9BACL</name>
<sequence length="87" mass="10393">MEPELFDKLKNLWIDKPDEKITVRNSTGKNNKITVTGMKYKCYLKDKEDYTWVISGTGGRIIAFEQGIKWNNERLTEKWLHDSWLRE</sequence>
<protein>
    <submittedName>
        <fullName evidence="1">Uncharacterized protein</fullName>
    </submittedName>
</protein>
<accession>A0A220MMX9</accession>
<organism evidence="1 2">
    <name type="scientific">Brevibacillus formosus</name>
    <dbReference type="NCBI Taxonomy" id="54913"/>
    <lineage>
        <taxon>Bacteria</taxon>
        <taxon>Bacillati</taxon>
        <taxon>Bacillota</taxon>
        <taxon>Bacilli</taxon>
        <taxon>Bacillales</taxon>
        <taxon>Paenibacillaceae</taxon>
        <taxon>Brevibacillus</taxon>
    </lineage>
</organism>
<dbReference type="Proteomes" id="UP000197781">
    <property type="component" value="Chromosome"/>
</dbReference>
<dbReference type="KEGG" id="bfm:BP422_21500"/>
<dbReference type="EMBL" id="CP018145">
    <property type="protein sequence ID" value="ASJ55900.1"/>
    <property type="molecule type" value="Genomic_DNA"/>
</dbReference>
<evidence type="ECO:0000313" key="1">
    <source>
        <dbReference type="EMBL" id="ASJ55900.1"/>
    </source>
</evidence>